<protein>
    <recommendedName>
        <fullName evidence="4">Portal protein</fullName>
    </recommendedName>
</protein>
<dbReference type="Pfam" id="PF23899">
    <property type="entry name" value="SU10_portal"/>
    <property type="match status" value="1"/>
</dbReference>
<organism evidence="2">
    <name type="scientific">uncultured Caudovirales phage</name>
    <dbReference type="NCBI Taxonomy" id="2100421"/>
    <lineage>
        <taxon>Viruses</taxon>
        <taxon>Duplodnaviria</taxon>
        <taxon>Heunggongvirae</taxon>
        <taxon>Uroviricota</taxon>
        <taxon>Caudoviricetes</taxon>
        <taxon>Peduoviridae</taxon>
        <taxon>Maltschvirus</taxon>
        <taxon>Maltschvirus maltsch</taxon>
    </lineage>
</organism>
<reference evidence="2" key="1">
    <citation type="submission" date="2020-04" db="EMBL/GenBank/DDBJ databases">
        <authorList>
            <person name="Chiriac C."/>
            <person name="Salcher M."/>
            <person name="Ghai R."/>
            <person name="Kavagutti S V."/>
        </authorList>
    </citation>
    <scope>NUCLEOTIDE SEQUENCE</scope>
</reference>
<dbReference type="InterPro" id="IPR056909">
    <property type="entry name" value="SU10_portal"/>
</dbReference>
<name>A0A6J5M5M6_9CAUD</name>
<proteinExistence type="predicted"/>
<evidence type="ECO:0000313" key="3">
    <source>
        <dbReference type="EMBL" id="CAB4157413.1"/>
    </source>
</evidence>
<evidence type="ECO:0000256" key="1">
    <source>
        <dbReference type="SAM" id="MobiDB-lite"/>
    </source>
</evidence>
<evidence type="ECO:0000313" key="2">
    <source>
        <dbReference type="EMBL" id="CAB4141401.1"/>
    </source>
</evidence>
<accession>A0A6J5M5M6</accession>
<feature type="region of interest" description="Disordered" evidence="1">
    <location>
        <begin position="512"/>
        <end position="542"/>
    </location>
</feature>
<dbReference type="EMBL" id="LR796665">
    <property type="protein sequence ID" value="CAB4157413.1"/>
    <property type="molecule type" value="Genomic_DNA"/>
</dbReference>
<dbReference type="EMBL" id="LR796389">
    <property type="protein sequence ID" value="CAB4141401.1"/>
    <property type="molecule type" value="Genomic_DNA"/>
</dbReference>
<evidence type="ECO:0008006" key="4">
    <source>
        <dbReference type="Google" id="ProtNLM"/>
    </source>
</evidence>
<feature type="compositionally biased region" description="Low complexity" evidence="1">
    <location>
        <begin position="520"/>
        <end position="530"/>
    </location>
</feature>
<feature type="compositionally biased region" description="Basic and acidic residues" evidence="1">
    <location>
        <begin position="531"/>
        <end position="542"/>
    </location>
</feature>
<sequence length="542" mass="61574">MRIPSDPLHREQFYLDLIDKCFVSVEERKADYATLRSYYLFGSPPEEPPALFNKIFPHLDQLTSFLYSAETTRFTINVGAEVSPLEHRKIPVLTNLLNDEWLNSNCDQVFSTALTWALAFGTTYVKLIVNNGIHPYMVEPASVGVLREDTPYTDRQEAMAQKYYITKSELYARLYSHPKRDQIVKRVTSSYKPQQIEIPDGIDRIILSQSNPTMVGTVNLDLSGMNRYKAKVSEETIEMTELWVWNDDILDYQVVTIAEPDVVIYDRPGEQVFLKGELPFVQICPNPMYDYYWGQSEVQRLVFLQSLRNKRMEEILDLLSKQVSPPTALIGFTGILDEKNFALNRAGGLLATDMPNAKVEKLAPQMPPDLFEVIREVDQMFAEASGITSVLSGRGETGVRSQGHASQLARLGSSRAKKRALIVEDSLEKVSTLYMKALQAYDNTHLTDSEGNKFIPEQFTNNYVVKVDAHSNSPIFTEDLRQLAFNMFKAGAIDKESLIDLLEPPMKQLLKEKLKRNEAKQAQQPQQQQKPEGKPDLKAVGE</sequence>
<gene>
    <name evidence="2" type="ORF">UFOVP414_54</name>
    <name evidence="3" type="ORF">UFOVP687_2</name>
</gene>